<feature type="region of interest" description="Disordered" evidence="1">
    <location>
        <begin position="114"/>
        <end position="178"/>
    </location>
</feature>
<dbReference type="Proteomes" id="UP000298663">
    <property type="component" value="Unassembled WGS sequence"/>
</dbReference>
<reference evidence="2 3" key="1">
    <citation type="journal article" date="2015" name="Genome Biol.">
        <title>Comparative genomics of Steinernema reveals deeply conserved gene regulatory networks.</title>
        <authorList>
            <person name="Dillman A.R."/>
            <person name="Macchietto M."/>
            <person name="Porter C.F."/>
            <person name="Rogers A."/>
            <person name="Williams B."/>
            <person name="Antoshechkin I."/>
            <person name="Lee M.M."/>
            <person name="Goodwin Z."/>
            <person name="Lu X."/>
            <person name="Lewis E.E."/>
            <person name="Goodrich-Blair H."/>
            <person name="Stock S.P."/>
            <person name="Adams B.J."/>
            <person name="Sternberg P.W."/>
            <person name="Mortazavi A."/>
        </authorList>
    </citation>
    <scope>NUCLEOTIDE SEQUENCE [LARGE SCALE GENOMIC DNA]</scope>
    <source>
        <strain evidence="2 3">ALL</strain>
    </source>
</reference>
<dbReference type="AlphaFoldDB" id="A0A4U5MQV7"/>
<feature type="compositionally biased region" description="Basic and acidic residues" evidence="1">
    <location>
        <begin position="69"/>
        <end position="87"/>
    </location>
</feature>
<sequence length="221" mass="24312">MTTRSGSSMPRHHRAKDRSSRRHAKKTLNGADLMAAIAEQVDDALKSLEAQLKERAEAERTPWNAAAKEAPKSGDSDKVFLSRHEETEVSLIRPGDSVLDSISDRSKIASLDGESSFHNSRLPSSVVSPVSTSFSTTTTESRRSNGSEFHSDQKSAAKPLKSIIKIGRAKNRTDPSESGRFDFSFGVPGKNHARIPVHLVVEYDQEGLQRIYANGREAHFV</sequence>
<evidence type="ECO:0000256" key="1">
    <source>
        <dbReference type="SAM" id="MobiDB-lite"/>
    </source>
</evidence>
<feature type="region of interest" description="Disordered" evidence="1">
    <location>
        <begin position="1"/>
        <end position="30"/>
    </location>
</feature>
<comment type="caution">
    <text evidence="2">The sequence shown here is derived from an EMBL/GenBank/DDBJ whole genome shotgun (WGS) entry which is preliminary data.</text>
</comment>
<evidence type="ECO:0000313" key="2">
    <source>
        <dbReference type="EMBL" id="TKR72011.1"/>
    </source>
</evidence>
<reference evidence="2 3" key="2">
    <citation type="journal article" date="2019" name="G3 (Bethesda)">
        <title>Hybrid Assembly of the Genome of the Entomopathogenic Nematode Steinernema carpocapsae Identifies the X-Chromosome.</title>
        <authorList>
            <person name="Serra L."/>
            <person name="Macchietto M."/>
            <person name="Macias-Munoz A."/>
            <person name="McGill C.J."/>
            <person name="Rodriguez I.M."/>
            <person name="Rodriguez B."/>
            <person name="Murad R."/>
            <person name="Mortazavi A."/>
        </authorList>
    </citation>
    <scope>NUCLEOTIDE SEQUENCE [LARGE SCALE GENOMIC DNA]</scope>
    <source>
        <strain evidence="2 3">ALL</strain>
    </source>
</reference>
<name>A0A4U5MQV7_STECR</name>
<organism evidence="2 3">
    <name type="scientific">Steinernema carpocapsae</name>
    <name type="common">Entomopathogenic nematode</name>
    <dbReference type="NCBI Taxonomy" id="34508"/>
    <lineage>
        <taxon>Eukaryota</taxon>
        <taxon>Metazoa</taxon>
        <taxon>Ecdysozoa</taxon>
        <taxon>Nematoda</taxon>
        <taxon>Chromadorea</taxon>
        <taxon>Rhabditida</taxon>
        <taxon>Tylenchina</taxon>
        <taxon>Panagrolaimomorpha</taxon>
        <taxon>Strongyloidoidea</taxon>
        <taxon>Steinernematidae</taxon>
        <taxon>Steinernema</taxon>
    </lineage>
</organism>
<gene>
    <name evidence="2" type="ORF">L596_019535</name>
</gene>
<dbReference type="EMBL" id="AZBU02000006">
    <property type="protein sequence ID" value="TKR72011.1"/>
    <property type="molecule type" value="Genomic_DNA"/>
</dbReference>
<feature type="region of interest" description="Disordered" evidence="1">
    <location>
        <begin position="54"/>
        <end position="98"/>
    </location>
</feature>
<feature type="compositionally biased region" description="Low complexity" evidence="1">
    <location>
        <begin position="120"/>
        <end position="139"/>
    </location>
</feature>
<feature type="compositionally biased region" description="Basic residues" evidence="1">
    <location>
        <begin position="10"/>
        <end position="26"/>
    </location>
</feature>
<accession>A0A4U5MQV7</accession>
<feature type="compositionally biased region" description="Basic and acidic residues" evidence="1">
    <location>
        <begin position="140"/>
        <end position="155"/>
    </location>
</feature>
<proteinExistence type="predicted"/>
<evidence type="ECO:0000313" key="3">
    <source>
        <dbReference type="Proteomes" id="UP000298663"/>
    </source>
</evidence>
<keyword evidence="3" id="KW-1185">Reference proteome</keyword>
<protein>
    <submittedName>
        <fullName evidence="2">Uncharacterized protein</fullName>
    </submittedName>
</protein>